<organism evidence="2 3">
    <name type="scientific">Chrysochromulina tobinii</name>
    <dbReference type="NCBI Taxonomy" id="1460289"/>
    <lineage>
        <taxon>Eukaryota</taxon>
        <taxon>Haptista</taxon>
        <taxon>Haptophyta</taxon>
        <taxon>Prymnesiophyceae</taxon>
        <taxon>Prymnesiales</taxon>
        <taxon>Chrysochromulinaceae</taxon>
        <taxon>Chrysochromulina</taxon>
    </lineage>
</organism>
<sequence length="164" mass="17680">MVVSSYSLDAALSLEVARERPAVLGFAFVDLPARPIYTNNWQLETQRQEEYDTLVARCSAEAAAWNAEAKRWHATRAHTIGERMRADVEALVHDGGGLHNEGEEAPTPEESECGASAGSQRRIALGELDLVDAGLASMALLADLAERQAAVNAAVAQCHILSLR</sequence>
<dbReference type="Proteomes" id="UP000037460">
    <property type="component" value="Unassembled WGS sequence"/>
</dbReference>
<proteinExistence type="predicted"/>
<accession>A0A0M0JWK5</accession>
<evidence type="ECO:0000313" key="2">
    <source>
        <dbReference type="EMBL" id="KOO30707.1"/>
    </source>
</evidence>
<protein>
    <submittedName>
        <fullName evidence="2">Uncharacterized protein</fullName>
    </submittedName>
</protein>
<feature type="compositionally biased region" description="Acidic residues" evidence="1">
    <location>
        <begin position="103"/>
        <end position="112"/>
    </location>
</feature>
<dbReference type="AlphaFoldDB" id="A0A0M0JWK5"/>
<comment type="caution">
    <text evidence="2">The sequence shown here is derived from an EMBL/GenBank/DDBJ whole genome shotgun (WGS) entry which is preliminary data.</text>
</comment>
<gene>
    <name evidence="2" type="ORF">Ctob_005884</name>
</gene>
<evidence type="ECO:0000256" key="1">
    <source>
        <dbReference type="SAM" id="MobiDB-lite"/>
    </source>
</evidence>
<feature type="region of interest" description="Disordered" evidence="1">
    <location>
        <begin position="95"/>
        <end position="118"/>
    </location>
</feature>
<evidence type="ECO:0000313" key="3">
    <source>
        <dbReference type="Proteomes" id="UP000037460"/>
    </source>
</evidence>
<name>A0A0M0JWK5_9EUKA</name>
<keyword evidence="3" id="KW-1185">Reference proteome</keyword>
<reference evidence="3" key="1">
    <citation type="journal article" date="2015" name="PLoS Genet.">
        <title>Genome Sequence and Transcriptome Analyses of Chrysochromulina tobin: Metabolic Tools for Enhanced Algal Fitness in the Prominent Order Prymnesiales (Haptophyceae).</title>
        <authorList>
            <person name="Hovde B.T."/>
            <person name="Deodato C.R."/>
            <person name="Hunsperger H.M."/>
            <person name="Ryken S.A."/>
            <person name="Yost W."/>
            <person name="Jha R.K."/>
            <person name="Patterson J."/>
            <person name="Monnat R.J. Jr."/>
            <person name="Barlow S.B."/>
            <person name="Starkenburg S.R."/>
            <person name="Cattolico R.A."/>
        </authorList>
    </citation>
    <scope>NUCLEOTIDE SEQUENCE</scope>
    <source>
        <strain evidence="3">CCMP291</strain>
    </source>
</reference>
<dbReference type="EMBL" id="JWZX01002175">
    <property type="protein sequence ID" value="KOO30707.1"/>
    <property type="molecule type" value="Genomic_DNA"/>
</dbReference>